<proteinExistence type="predicted"/>
<protein>
    <submittedName>
        <fullName evidence="1">Uncharacterized protein</fullName>
    </submittedName>
</protein>
<organism evidence="1 2">
    <name type="scientific">Acinetobacter haemolyticus ATCC 19194</name>
    <dbReference type="NCBI Taxonomy" id="707232"/>
    <lineage>
        <taxon>Bacteria</taxon>
        <taxon>Pseudomonadati</taxon>
        <taxon>Pseudomonadota</taxon>
        <taxon>Gammaproteobacteria</taxon>
        <taxon>Moraxellales</taxon>
        <taxon>Moraxellaceae</taxon>
        <taxon>Acinetobacter</taxon>
    </lineage>
</organism>
<dbReference type="AlphaFoldDB" id="D4XMB6"/>
<accession>D4XMB6</accession>
<evidence type="ECO:0000313" key="2">
    <source>
        <dbReference type="Proteomes" id="UP000003085"/>
    </source>
</evidence>
<comment type="caution">
    <text evidence="1">The sequence shown here is derived from an EMBL/GenBank/DDBJ whole genome shotgun (WGS) entry which is preliminary data.</text>
</comment>
<reference evidence="2" key="1">
    <citation type="submission" date="2010-03" db="EMBL/GenBank/DDBJ databases">
        <title>Complete sequence of Mobiluncus curtisii ATCC 43063.</title>
        <authorList>
            <person name="Muzny D."/>
            <person name="Qin X."/>
            <person name="Deng J."/>
            <person name="Jiang H."/>
            <person name="Liu Y."/>
            <person name="Qu J."/>
            <person name="Song X.-Z."/>
            <person name="Zhang L."/>
            <person name="Thornton R."/>
            <person name="Coyle M."/>
            <person name="Francisco L."/>
            <person name="Jackson L."/>
            <person name="Javaid M."/>
            <person name="Korchina V."/>
            <person name="Kovar C."/>
            <person name="Mata R."/>
            <person name="Mathew T."/>
            <person name="Ngo R."/>
            <person name="Nguyen L."/>
            <person name="Nguyen N."/>
            <person name="Okwuonu G."/>
            <person name="Ongeri F."/>
            <person name="Pham C."/>
            <person name="Simmons D."/>
            <person name="Wilczek-Boney K."/>
            <person name="Hale W."/>
            <person name="Jakkamsetti A."/>
            <person name="Pham P."/>
            <person name="Ruth R."/>
            <person name="San Lucas F."/>
            <person name="Warren J."/>
            <person name="Zhang J."/>
            <person name="Zhao Z."/>
            <person name="Zhou C."/>
            <person name="Zhu D."/>
            <person name="Lee S."/>
            <person name="Bess C."/>
            <person name="Blankenburg K."/>
            <person name="Forbes L."/>
            <person name="Fu Q."/>
            <person name="Gubbala S."/>
            <person name="Hirani K."/>
            <person name="Jayaseelan J.C."/>
            <person name="Lara F."/>
            <person name="Munidasa M."/>
            <person name="Palculict T."/>
            <person name="Patil S."/>
            <person name="Pu L.-L."/>
            <person name="Saada N."/>
            <person name="Tang L."/>
            <person name="Weissenberger G."/>
            <person name="Zhu Y."/>
            <person name="Hemphill L."/>
            <person name="Shang Y."/>
            <person name="Youmans B."/>
            <person name="Ayvaz T."/>
            <person name="Ross M."/>
            <person name="Santibanez J."/>
            <person name="Aqrawi P."/>
            <person name="Gross S."/>
            <person name="Joshi V."/>
            <person name="Fowler G."/>
            <person name="Nazareth L."/>
            <person name="Reid J."/>
            <person name="Worley K."/>
            <person name="Petrosino J."/>
            <person name="Highlander S."/>
            <person name="Gibbs R."/>
            <person name="Gibbs R."/>
        </authorList>
    </citation>
    <scope>NUCLEOTIDE SEQUENCE [LARGE SCALE GENOMIC DNA]</scope>
    <source>
        <strain evidence="2">ATCC 19194</strain>
    </source>
</reference>
<name>D4XMB6_ACIHA</name>
<sequence length="100" mass="11371">MVEAWRTYMSMQQLKELFGNQEAVLELVQLEGGVLALRNAGSENEPLVKIQFSEEVKQILGDQTPTVAQHMIQAALFGLLEKQMNQWQAEVVDEQPQHFS</sequence>
<dbReference type="HOGENOM" id="CLU_2406635_0_0_6"/>
<dbReference type="EMBL" id="ADMT01000097">
    <property type="protein sequence ID" value="EFF83643.1"/>
    <property type="molecule type" value="Genomic_DNA"/>
</dbReference>
<gene>
    <name evidence="1" type="ORF">HMP0015_0858</name>
</gene>
<evidence type="ECO:0000313" key="1">
    <source>
        <dbReference type="EMBL" id="EFF83643.1"/>
    </source>
</evidence>
<dbReference type="Proteomes" id="UP000003085">
    <property type="component" value="Unassembled WGS sequence"/>
</dbReference>